<reference evidence="3 4" key="1">
    <citation type="submission" date="2024-05" db="EMBL/GenBank/DDBJ databases">
        <authorList>
            <consortium name="Candidatus Magnetaquicoccaceae bacterium FCR-1 genome sequencing consortium"/>
            <person name="Shimoshige H."/>
            <person name="Shimamura S."/>
            <person name="Taoka A."/>
            <person name="Kobayashi H."/>
            <person name="Maekawa T."/>
        </authorList>
    </citation>
    <scope>NUCLEOTIDE SEQUENCE [LARGE SCALE GENOMIC DNA]</scope>
    <source>
        <strain evidence="3 4">FCR-1</strain>
    </source>
</reference>
<dbReference type="InterPro" id="IPR002201">
    <property type="entry name" value="Glyco_trans_9"/>
</dbReference>
<dbReference type="PANTHER" id="PTHR30160">
    <property type="entry name" value="TETRAACYLDISACCHARIDE 4'-KINASE-RELATED"/>
    <property type="match status" value="1"/>
</dbReference>
<name>A0ABQ0CBE8_9PROT</name>
<dbReference type="NCBIfam" id="TIGR02201">
    <property type="entry name" value="heptsyl_trn_III"/>
    <property type="match status" value="1"/>
</dbReference>
<evidence type="ECO:0000313" key="4">
    <source>
        <dbReference type="Proteomes" id="UP001628193"/>
    </source>
</evidence>
<accession>A0ABQ0CBE8</accession>
<comment type="caution">
    <text evidence="3">The sequence shown here is derived from an EMBL/GenBank/DDBJ whole genome shotgun (WGS) entry which is preliminary data.</text>
</comment>
<dbReference type="PANTHER" id="PTHR30160:SF1">
    <property type="entry name" value="LIPOPOLYSACCHARIDE 1,2-N-ACETYLGLUCOSAMINETRANSFERASE-RELATED"/>
    <property type="match status" value="1"/>
</dbReference>
<dbReference type="RefSeq" id="WP_420905891.1">
    <property type="nucleotide sequence ID" value="NZ_BAAFGK010000004.1"/>
</dbReference>
<evidence type="ECO:0000256" key="1">
    <source>
        <dbReference type="ARBA" id="ARBA00022676"/>
    </source>
</evidence>
<sequence>MSAHSEPNRDPGGILLIKSRHIGDVLLMAPLIATLKRRYPSSRIAALVKRECVPMLEGHPDLHAVVTFPEKRPGQGRLSLLIRQVRAWWRLWRGPWELAINTTEGDRGILNAFFSGAKRRIGFINARGEKAWRLRLLTDPVPFRGGKRHMVIHNLDLAGEGIQDRVVRLVASADEERSALAKLHATGWDGRRPLVQIHPTSRWSFKCWTDSGMAQAADFIGRSGRMPLFTCGPGAEERGRLDAILALCREPYLDLGGKLTLKELAVISRSCCLYFGVDTAPMHMAASQDTPVIALFGPTGVYDWGPWPNGWDGADTPYPELKGVQASEPHLVIQKDWPCVPCGKAGCEGSKRSRCLEELDFATEVQPWLAKRLSTGEPFS</sequence>
<keyword evidence="4" id="KW-1185">Reference proteome</keyword>
<reference evidence="3 4" key="2">
    <citation type="submission" date="2024-09" db="EMBL/GenBank/DDBJ databases">
        <title>Draft genome sequence of Candidatus Magnetaquicoccaceae bacterium FCR-1.</title>
        <authorList>
            <person name="Shimoshige H."/>
            <person name="Shimamura S."/>
            <person name="Taoka A."/>
            <person name="Kobayashi H."/>
            <person name="Maekawa T."/>
        </authorList>
    </citation>
    <scope>NUCLEOTIDE SEQUENCE [LARGE SCALE GENOMIC DNA]</scope>
    <source>
        <strain evidence="3 4">FCR-1</strain>
    </source>
</reference>
<dbReference type="InterPro" id="IPR051199">
    <property type="entry name" value="LPS_LOS_Heptosyltrfase"/>
</dbReference>
<dbReference type="InterPro" id="IPR011916">
    <property type="entry name" value="LipoPS_heptosylTferase-III"/>
</dbReference>
<dbReference type="SUPFAM" id="SSF53756">
    <property type="entry name" value="UDP-Glycosyltransferase/glycogen phosphorylase"/>
    <property type="match status" value="1"/>
</dbReference>
<evidence type="ECO:0000256" key="2">
    <source>
        <dbReference type="ARBA" id="ARBA00022679"/>
    </source>
</evidence>
<keyword evidence="1" id="KW-0328">Glycosyltransferase</keyword>
<gene>
    <name evidence="3" type="ORF">SIID45300_02557</name>
</gene>
<dbReference type="Proteomes" id="UP001628193">
    <property type="component" value="Unassembled WGS sequence"/>
</dbReference>
<dbReference type="CDD" id="cd03789">
    <property type="entry name" value="GT9_LPS_heptosyltransferase"/>
    <property type="match status" value="1"/>
</dbReference>
<dbReference type="Gene3D" id="3.40.50.2000">
    <property type="entry name" value="Glycogen Phosphorylase B"/>
    <property type="match status" value="2"/>
</dbReference>
<evidence type="ECO:0000313" key="3">
    <source>
        <dbReference type="EMBL" id="GAB0058212.1"/>
    </source>
</evidence>
<dbReference type="Pfam" id="PF01075">
    <property type="entry name" value="Glyco_transf_9"/>
    <property type="match status" value="1"/>
</dbReference>
<protein>
    <recommendedName>
        <fullName evidence="5">Lipopolysaccharide heptosyltransferase III</fullName>
    </recommendedName>
</protein>
<keyword evidence="2" id="KW-0808">Transferase</keyword>
<proteinExistence type="predicted"/>
<organism evidence="3 4">
    <name type="scientific">Candidatus Magnetaquiglobus chichijimensis</name>
    <dbReference type="NCBI Taxonomy" id="3141448"/>
    <lineage>
        <taxon>Bacteria</taxon>
        <taxon>Pseudomonadati</taxon>
        <taxon>Pseudomonadota</taxon>
        <taxon>Magnetococcia</taxon>
        <taxon>Magnetococcales</taxon>
        <taxon>Candidatus Magnetaquicoccaceae</taxon>
        <taxon>Candidatus Magnetaquiglobus</taxon>
    </lineage>
</organism>
<dbReference type="EMBL" id="BAAFGK010000004">
    <property type="protein sequence ID" value="GAB0058212.1"/>
    <property type="molecule type" value="Genomic_DNA"/>
</dbReference>
<evidence type="ECO:0008006" key="5">
    <source>
        <dbReference type="Google" id="ProtNLM"/>
    </source>
</evidence>